<organism evidence="2 3">
    <name type="scientific">Thioclava electrotropha</name>
    <dbReference type="NCBI Taxonomy" id="1549850"/>
    <lineage>
        <taxon>Bacteria</taxon>
        <taxon>Pseudomonadati</taxon>
        <taxon>Pseudomonadota</taxon>
        <taxon>Alphaproteobacteria</taxon>
        <taxon>Rhodobacterales</taxon>
        <taxon>Paracoccaceae</taxon>
        <taxon>Thioclava</taxon>
    </lineage>
</organism>
<dbReference type="Proteomes" id="UP000192422">
    <property type="component" value="Chromosome"/>
</dbReference>
<evidence type="ECO:0008006" key="4">
    <source>
        <dbReference type="Google" id="ProtNLM"/>
    </source>
</evidence>
<keyword evidence="1" id="KW-0472">Membrane</keyword>
<dbReference type="EMBL" id="CP053562">
    <property type="protein sequence ID" value="QPZ89685.1"/>
    <property type="molecule type" value="Genomic_DNA"/>
</dbReference>
<protein>
    <recommendedName>
        <fullName evidence="4">DUF4760 domain-containing protein</fullName>
    </recommendedName>
</protein>
<evidence type="ECO:0000256" key="1">
    <source>
        <dbReference type="SAM" id="Phobius"/>
    </source>
</evidence>
<feature type="transmembrane region" description="Helical" evidence="1">
    <location>
        <begin position="12"/>
        <end position="34"/>
    </location>
</feature>
<keyword evidence="1" id="KW-1133">Transmembrane helix</keyword>
<reference evidence="2 3" key="1">
    <citation type="submission" date="2020-05" db="EMBL/GenBank/DDBJ databases">
        <title>Thioclava electrotropha strain Elox9 finished genome.</title>
        <authorList>
            <person name="Rowe A.R."/>
            <person name="Wilbanks E.G."/>
        </authorList>
    </citation>
    <scope>NUCLEOTIDE SEQUENCE [LARGE SCALE GENOMIC DNA]</scope>
    <source>
        <strain evidence="2 3">Elox9</strain>
    </source>
</reference>
<proteinExistence type="predicted"/>
<evidence type="ECO:0000313" key="3">
    <source>
        <dbReference type="Proteomes" id="UP000192422"/>
    </source>
</evidence>
<accession>A0ABX6YQY5</accession>
<gene>
    <name evidence="2" type="ORF">AKL02_001490</name>
</gene>
<sequence length="169" mass="18985">MTSPEVLDLLERFQTTIVGVVGFFGVIGTLIANARISRVEQRRQIVTKRRTLRRILAAEFRNYSRALKENVEAPSPEGGVFSVGKIRRLLSDSLNADLGLLENDELDVVINALISLDGFNHYLENLAQQNLETRFLFPEEVLPHFRSGAGRMAEALDLAIDALESFDER</sequence>
<evidence type="ECO:0000313" key="2">
    <source>
        <dbReference type="EMBL" id="QPZ89685.1"/>
    </source>
</evidence>
<dbReference type="RefSeq" id="WP_083079121.1">
    <property type="nucleotide sequence ID" value="NZ_CP053562.1"/>
</dbReference>
<keyword evidence="1" id="KW-0812">Transmembrane</keyword>
<keyword evidence="3" id="KW-1185">Reference proteome</keyword>
<name>A0ABX6YQY5_9RHOB</name>